<evidence type="ECO:0000313" key="4">
    <source>
        <dbReference type="EMBL" id="CAF1659854.1"/>
    </source>
</evidence>
<evidence type="ECO:0000256" key="2">
    <source>
        <dbReference type="PROSITE-ProRule" id="PRU00124"/>
    </source>
</evidence>
<dbReference type="SMART" id="SM00192">
    <property type="entry name" value="LDLa"/>
    <property type="match status" value="3"/>
</dbReference>
<dbReference type="GO" id="GO:0005886">
    <property type="term" value="C:plasma membrane"/>
    <property type="evidence" value="ECO:0007669"/>
    <property type="project" value="TreeGrafter"/>
</dbReference>
<dbReference type="Proteomes" id="UP000663877">
    <property type="component" value="Unassembled WGS sequence"/>
</dbReference>
<evidence type="ECO:0000256" key="1">
    <source>
        <dbReference type="ARBA" id="ARBA00023157"/>
    </source>
</evidence>
<feature type="disulfide bond" evidence="2">
    <location>
        <begin position="75"/>
        <end position="93"/>
    </location>
</feature>
<dbReference type="SUPFAM" id="SSF57424">
    <property type="entry name" value="LDL receptor-like module"/>
    <property type="match status" value="3"/>
</dbReference>
<dbReference type="Proteomes" id="UP000663832">
    <property type="component" value="Unassembled WGS sequence"/>
</dbReference>
<sequence>MTTPGDWLGQQTANINLNNHETLTRLVDGIICPGADMFLEWRHICDGFTQCTNGADELNCHLLEFFKCETDEFQCRNGMCIPAEFAFDATPDCMDSSDEQALDVLYKRHSQCAKESPSECDDRLCHKDQFSCGNGECVPWSAILNDQNDCGNVRDIAYICETSNLVLLTYGEWLGICKQTMEFAPPLTNKSDCRQTLGHLLQTNPSQQFKDLAIINLRTRCDNLTLYLEQNAFFPGFKMVYNRSRIEVFISNPSNSRRPIPKTPDLYYFTGAIVCGALSLNISEKIWFTHQELQELSSYPFFPLGLSKNNE</sequence>
<dbReference type="PROSITE" id="PS50068">
    <property type="entry name" value="LDLRA_2"/>
    <property type="match status" value="1"/>
</dbReference>
<dbReference type="EMBL" id="CAJNOI010004522">
    <property type="protein sequence ID" value="CAF1547490.1"/>
    <property type="molecule type" value="Genomic_DNA"/>
</dbReference>
<dbReference type="PRINTS" id="PR00261">
    <property type="entry name" value="LDLRECEPTOR"/>
</dbReference>
<proteinExistence type="predicted"/>
<dbReference type="EMBL" id="CAJNOM010004916">
    <property type="protein sequence ID" value="CAF1659854.1"/>
    <property type="molecule type" value="Genomic_DNA"/>
</dbReference>
<reference evidence="3" key="1">
    <citation type="submission" date="2021-02" db="EMBL/GenBank/DDBJ databases">
        <authorList>
            <person name="Nowell W R."/>
        </authorList>
    </citation>
    <scope>NUCLEOTIDE SEQUENCE</scope>
</reference>
<dbReference type="OrthoDB" id="9988974at2759"/>
<evidence type="ECO:0000313" key="5">
    <source>
        <dbReference type="Proteomes" id="UP000663832"/>
    </source>
</evidence>
<comment type="caution">
    <text evidence="3">The sequence shown here is derived from an EMBL/GenBank/DDBJ whole genome shotgun (WGS) entry which is preliminary data.</text>
</comment>
<protein>
    <submittedName>
        <fullName evidence="3">Uncharacterized protein</fullName>
    </submittedName>
</protein>
<gene>
    <name evidence="3" type="ORF">BJG266_LOCUS45991</name>
    <name evidence="4" type="ORF">QVE165_LOCUS63022</name>
</gene>
<dbReference type="InterPro" id="IPR051221">
    <property type="entry name" value="LDLR-related"/>
</dbReference>
<evidence type="ECO:0000313" key="6">
    <source>
        <dbReference type="Proteomes" id="UP000663877"/>
    </source>
</evidence>
<keyword evidence="5" id="KW-1185">Reference proteome</keyword>
<dbReference type="Pfam" id="PF00057">
    <property type="entry name" value="Ldl_recept_a"/>
    <property type="match status" value="1"/>
</dbReference>
<dbReference type="CDD" id="cd00112">
    <property type="entry name" value="LDLa"/>
    <property type="match status" value="2"/>
</dbReference>
<dbReference type="GO" id="GO:0043235">
    <property type="term" value="C:receptor complex"/>
    <property type="evidence" value="ECO:0007669"/>
    <property type="project" value="TreeGrafter"/>
</dbReference>
<keyword evidence="1 2" id="KW-1015">Disulfide bond</keyword>
<feature type="disulfide bond" evidence="2">
    <location>
        <begin position="68"/>
        <end position="80"/>
    </location>
</feature>
<dbReference type="PANTHER" id="PTHR22722">
    <property type="entry name" value="LOW-DENSITY LIPOPROTEIN RECEPTOR-RELATED PROTEIN 2-RELATED"/>
    <property type="match status" value="1"/>
</dbReference>
<dbReference type="AlphaFoldDB" id="A0A815X003"/>
<organism evidence="3 6">
    <name type="scientific">Adineta steineri</name>
    <dbReference type="NCBI Taxonomy" id="433720"/>
    <lineage>
        <taxon>Eukaryota</taxon>
        <taxon>Metazoa</taxon>
        <taxon>Spiralia</taxon>
        <taxon>Gnathifera</taxon>
        <taxon>Rotifera</taxon>
        <taxon>Eurotatoria</taxon>
        <taxon>Bdelloidea</taxon>
        <taxon>Adinetida</taxon>
        <taxon>Adinetidae</taxon>
        <taxon>Adineta</taxon>
    </lineage>
</organism>
<dbReference type="InterPro" id="IPR036055">
    <property type="entry name" value="LDL_receptor-like_sf"/>
</dbReference>
<accession>A0A815X003</accession>
<name>A0A815X003_9BILA</name>
<evidence type="ECO:0000313" key="3">
    <source>
        <dbReference type="EMBL" id="CAF1547490.1"/>
    </source>
</evidence>
<dbReference type="InterPro" id="IPR002172">
    <property type="entry name" value="LDrepeatLR_classA_rpt"/>
</dbReference>
<dbReference type="Gene3D" id="4.10.400.10">
    <property type="entry name" value="Low-density Lipoprotein Receptor"/>
    <property type="match status" value="2"/>
</dbReference>
<comment type="caution">
    <text evidence="2">Lacks conserved residue(s) required for the propagation of feature annotation.</text>
</comment>